<proteinExistence type="predicted"/>
<accession>A0ABS3IBN4</accession>
<dbReference type="Proteomes" id="UP000664617">
    <property type="component" value="Unassembled WGS sequence"/>
</dbReference>
<protein>
    <submittedName>
        <fullName evidence="1">Nucleotidyl transferase AbiEii/AbiGii toxin family protein</fullName>
    </submittedName>
</protein>
<dbReference type="Pfam" id="PF08843">
    <property type="entry name" value="AbiEii"/>
    <property type="match status" value="1"/>
</dbReference>
<reference evidence="2" key="2">
    <citation type="submission" date="2023-07" db="EMBL/GenBank/DDBJ databases">
        <title>Myceligenerans salitolerans sp. nov., a halotolerant actinomycete isolated from a salt lake in Xinjiang, China.</title>
        <authorList>
            <person name="Guan T."/>
        </authorList>
    </citation>
    <scope>NUCLEOTIDE SEQUENCE [LARGE SCALE GENOMIC DNA]</scope>
    <source>
        <strain evidence="2">XHU 5031</strain>
    </source>
</reference>
<comment type="caution">
    <text evidence="1">The sequence shown here is derived from an EMBL/GenBank/DDBJ whole genome shotgun (WGS) entry which is preliminary data.</text>
</comment>
<evidence type="ECO:0000313" key="2">
    <source>
        <dbReference type="Proteomes" id="UP000664617"/>
    </source>
</evidence>
<reference evidence="1 2" key="1">
    <citation type="submission" date="2021-03" db="EMBL/GenBank/DDBJ databases">
        <authorList>
            <person name="Xin L."/>
        </authorList>
    </citation>
    <scope>NUCLEOTIDE SEQUENCE [LARGE SCALE GENOMIC DNA]</scope>
    <source>
        <strain evidence="1 2">XHU 5031</strain>
    </source>
</reference>
<dbReference type="EMBL" id="JAFMPK010000047">
    <property type="protein sequence ID" value="MBO0610380.1"/>
    <property type="molecule type" value="Genomic_DNA"/>
</dbReference>
<sequence>MYEGALEIHLTVDAWVADRLDVFAGERGIKVSRIELDHGEVRSQPMLTVELTGSLGDAEQRVAQLRRELAAAGLRVVRVKVETAPWNRDVPVADEQAHKDLYFEHHVKVCLPAGDVARRLEITALAREHDARVSRNARRVLDDGSEERFVTQRCFGVGRQASRPRLDALVSALDDGGFEVLEVEEEYVVVDDNLGLDAGWMGRPAKHAGPSYSDLIDARVARELSDERDDFPDTFVPLVPSADVKQHAVFEPALKQFTNAFKTGQPAFADPLRAEQWAQARAAVRNHVLDVIARSPWASNLVLRGSATLHAWLGDTAREPGDLDFVVTPHTTGANSRESIEMLAGLRTALTAAPGPGLRADDATGEDIWTYERAEGRRLVIPYDMMAEGEWPAATIQLDFVFQEPLLADPVSVSLTPSGPPMLAASPELQLAWKIQWLVTDMYPQGKDLYDAVRLTDVAHLRWSLLRQVLDAADDAWAADFDAARALELDVDWDNFLADHPWVTGDQREWVERLATYLARIQGEER</sequence>
<dbReference type="RefSeq" id="WP_207276323.1">
    <property type="nucleotide sequence ID" value="NZ_JAFMPK010000047.1"/>
</dbReference>
<gene>
    <name evidence="1" type="ORF">J0911_15210</name>
</gene>
<dbReference type="InterPro" id="IPR014942">
    <property type="entry name" value="AbiEii"/>
</dbReference>
<name>A0ABS3IBN4_9MICO</name>
<keyword evidence="2" id="KW-1185">Reference proteome</keyword>
<organism evidence="1 2">
    <name type="scientific">Myceligenerans salitolerans</name>
    <dbReference type="NCBI Taxonomy" id="1230528"/>
    <lineage>
        <taxon>Bacteria</taxon>
        <taxon>Bacillati</taxon>
        <taxon>Actinomycetota</taxon>
        <taxon>Actinomycetes</taxon>
        <taxon>Micrococcales</taxon>
        <taxon>Promicromonosporaceae</taxon>
        <taxon>Myceligenerans</taxon>
    </lineage>
</organism>
<evidence type="ECO:0000313" key="1">
    <source>
        <dbReference type="EMBL" id="MBO0610380.1"/>
    </source>
</evidence>
<keyword evidence="1" id="KW-0808">Transferase</keyword>
<dbReference type="GO" id="GO:0016740">
    <property type="term" value="F:transferase activity"/>
    <property type="evidence" value="ECO:0007669"/>
    <property type="project" value="UniProtKB-KW"/>
</dbReference>